<dbReference type="EMBL" id="LZYH01000448">
    <property type="protein sequence ID" value="OFC61030.1"/>
    <property type="molecule type" value="Genomic_DNA"/>
</dbReference>
<evidence type="ECO:0008006" key="3">
    <source>
        <dbReference type="Google" id="ProtNLM"/>
    </source>
</evidence>
<dbReference type="AlphaFoldDB" id="A0A1E7YWZ7"/>
<organism evidence="1 2">
    <name type="scientific">Acidithiobacillus caldus</name>
    <dbReference type="NCBI Taxonomy" id="33059"/>
    <lineage>
        <taxon>Bacteria</taxon>
        <taxon>Pseudomonadati</taxon>
        <taxon>Pseudomonadota</taxon>
        <taxon>Acidithiobacillia</taxon>
        <taxon>Acidithiobacillales</taxon>
        <taxon>Acidithiobacillaceae</taxon>
        <taxon>Acidithiobacillus</taxon>
    </lineage>
</organism>
<proteinExistence type="predicted"/>
<evidence type="ECO:0000313" key="1">
    <source>
        <dbReference type="EMBL" id="OFC61030.1"/>
    </source>
</evidence>
<evidence type="ECO:0000313" key="2">
    <source>
        <dbReference type="Proteomes" id="UP000175707"/>
    </source>
</evidence>
<gene>
    <name evidence="1" type="ORF">BAE30_06275</name>
</gene>
<reference evidence="1 2" key="1">
    <citation type="submission" date="2016-06" db="EMBL/GenBank/DDBJ databases">
        <title>Gene turnover analysis identifies the evolutionary adaptation of the extremophile Acidithiobacillus caldus.</title>
        <authorList>
            <person name="Zhang X."/>
        </authorList>
    </citation>
    <scope>NUCLEOTIDE SEQUENCE [LARGE SCALE GENOMIC DNA]</scope>
    <source>
        <strain evidence="1 2">S1</strain>
    </source>
</reference>
<dbReference type="Proteomes" id="UP000175707">
    <property type="component" value="Unassembled WGS sequence"/>
</dbReference>
<accession>A0A1E7YWZ7</accession>
<sequence>MFEDDKLYDQIELIEPLKKSKQWFERKRWDGTGPKFIKIGRKPLYRGSDLNAWLDEQVRKSTSDKGGQP</sequence>
<protein>
    <recommendedName>
        <fullName evidence="3">Helix-turn-helix domain-containing protein</fullName>
    </recommendedName>
</protein>
<name>A0A1E7YWZ7_9PROT</name>
<comment type="caution">
    <text evidence="1">The sequence shown here is derived from an EMBL/GenBank/DDBJ whole genome shotgun (WGS) entry which is preliminary data.</text>
</comment>